<evidence type="ECO:0000259" key="2">
    <source>
        <dbReference type="PROSITE" id="PS50110"/>
    </source>
</evidence>
<dbReference type="EMBL" id="PPSW01000012">
    <property type="protein sequence ID" value="TLX47374.1"/>
    <property type="molecule type" value="Genomic_DNA"/>
</dbReference>
<dbReference type="SUPFAM" id="SSF52172">
    <property type="entry name" value="CheY-like"/>
    <property type="match status" value="1"/>
</dbReference>
<dbReference type="InterPro" id="IPR001789">
    <property type="entry name" value="Sig_transdc_resp-reg_receiver"/>
</dbReference>
<dbReference type="Gene3D" id="3.40.50.2300">
    <property type="match status" value="1"/>
</dbReference>
<dbReference type="InterPro" id="IPR011006">
    <property type="entry name" value="CheY-like_superfamily"/>
</dbReference>
<dbReference type="GO" id="GO:0000160">
    <property type="term" value="P:phosphorelay signal transduction system"/>
    <property type="evidence" value="ECO:0007669"/>
    <property type="project" value="InterPro"/>
</dbReference>
<dbReference type="Proteomes" id="UP000309186">
    <property type="component" value="Unassembled WGS sequence"/>
</dbReference>
<dbReference type="RefSeq" id="WP_138480495.1">
    <property type="nucleotide sequence ID" value="NZ_PPSW01000012.1"/>
</dbReference>
<comment type="caution">
    <text evidence="3">The sequence shown here is derived from an EMBL/GenBank/DDBJ whole genome shotgun (WGS) entry which is preliminary data.</text>
</comment>
<sequence>MVSIVYLDDEVYLTDIFLCFFKEKGVDLTVFSDEFAAIEFCIANPPDILFVDFRLETLRGDEIAQRVPSQIKKVLVTGDIQIETRYKFDALVAKPFRLAELLDTVKLLSPDFEVAH</sequence>
<name>A0A5R9Q3I1_9GAMM</name>
<dbReference type="PROSITE" id="PS50110">
    <property type="entry name" value="RESPONSE_REGULATORY"/>
    <property type="match status" value="1"/>
</dbReference>
<evidence type="ECO:0000256" key="1">
    <source>
        <dbReference type="PROSITE-ProRule" id="PRU00169"/>
    </source>
</evidence>
<accession>A0A5R9Q3I1</accession>
<organism evidence="3 4">
    <name type="scientific">Pseudoalteromonas phenolica</name>
    <dbReference type="NCBI Taxonomy" id="161398"/>
    <lineage>
        <taxon>Bacteria</taxon>
        <taxon>Pseudomonadati</taxon>
        <taxon>Pseudomonadota</taxon>
        <taxon>Gammaproteobacteria</taxon>
        <taxon>Alteromonadales</taxon>
        <taxon>Pseudoalteromonadaceae</taxon>
        <taxon>Pseudoalteromonas</taxon>
    </lineage>
</organism>
<evidence type="ECO:0000313" key="3">
    <source>
        <dbReference type="EMBL" id="TLX47374.1"/>
    </source>
</evidence>
<dbReference type="OrthoDB" id="9808843at2"/>
<evidence type="ECO:0000313" key="4">
    <source>
        <dbReference type="Proteomes" id="UP000309186"/>
    </source>
</evidence>
<protein>
    <recommendedName>
        <fullName evidence="2">Response regulatory domain-containing protein</fullName>
    </recommendedName>
</protein>
<dbReference type="AlphaFoldDB" id="A0A5R9Q3I1"/>
<reference evidence="3 4" key="1">
    <citation type="submission" date="2018-01" db="EMBL/GenBank/DDBJ databases">
        <title>Co-occurrence of chitin degradation, pigmentation and bioactivity in marine Pseudoalteromonas.</title>
        <authorList>
            <person name="Paulsen S."/>
            <person name="Gram L."/>
            <person name="Machado H."/>
        </authorList>
    </citation>
    <scope>NUCLEOTIDE SEQUENCE [LARGE SCALE GENOMIC DNA]</scope>
    <source>
        <strain evidence="3 4">S3663</strain>
    </source>
</reference>
<feature type="modified residue" description="4-aspartylphosphate" evidence="1">
    <location>
        <position position="52"/>
    </location>
</feature>
<feature type="domain" description="Response regulatory" evidence="2">
    <location>
        <begin position="3"/>
        <end position="109"/>
    </location>
</feature>
<keyword evidence="1" id="KW-0597">Phosphoprotein</keyword>
<gene>
    <name evidence="3" type="ORF">C1E24_08445</name>
</gene>
<proteinExistence type="predicted"/>